<dbReference type="AlphaFoldDB" id="A0A833V6D4"/>
<evidence type="ECO:0000256" key="4">
    <source>
        <dbReference type="ARBA" id="ARBA00023163"/>
    </source>
</evidence>
<keyword evidence="8" id="KW-1185">Reference proteome</keyword>
<dbReference type="Pfam" id="PF02362">
    <property type="entry name" value="B3"/>
    <property type="match status" value="1"/>
</dbReference>
<dbReference type="SMART" id="SM01019">
    <property type="entry name" value="B3"/>
    <property type="match status" value="1"/>
</dbReference>
<dbReference type="InterPro" id="IPR003340">
    <property type="entry name" value="B3_DNA-bd"/>
</dbReference>
<sequence>MSNLQFEQVSEKIMETPRRIIQVRSDRSYLINQPNISYEAKERALRKAQEIESQLDPTFPSFVRSMLHSHVTRGFWFGLIKQFCTSHLPKYDCMVTLVDEQGDEFDTKYFAGRTALSGGWQGFAVAHKLIDGDACVFQLIKPTTFKVYIIRAINHDSN</sequence>
<dbReference type="InterPro" id="IPR044837">
    <property type="entry name" value="REM16-like"/>
</dbReference>
<dbReference type="Gene3D" id="2.40.330.10">
    <property type="entry name" value="DNA-binding pseudobarrel domain"/>
    <property type="match status" value="1"/>
</dbReference>
<dbReference type="GO" id="GO:0003677">
    <property type="term" value="F:DNA binding"/>
    <property type="evidence" value="ECO:0007669"/>
    <property type="project" value="UniProtKB-KW"/>
</dbReference>
<accession>A0A833V6D4</accession>
<feature type="domain" description="TF-B3" evidence="6">
    <location>
        <begin position="62"/>
        <end position="153"/>
    </location>
</feature>
<dbReference type="EMBL" id="SWLB01000018">
    <property type="protein sequence ID" value="KAF3326501.1"/>
    <property type="molecule type" value="Genomic_DNA"/>
</dbReference>
<protein>
    <submittedName>
        <fullName evidence="7">B3 domain-containing protein</fullName>
    </submittedName>
</protein>
<gene>
    <name evidence="7" type="ORF">FCM35_KLT08131</name>
</gene>
<dbReference type="PROSITE" id="PS50863">
    <property type="entry name" value="B3"/>
    <property type="match status" value="1"/>
</dbReference>
<evidence type="ECO:0000259" key="6">
    <source>
        <dbReference type="PROSITE" id="PS50863"/>
    </source>
</evidence>
<organism evidence="7 8">
    <name type="scientific">Carex littledalei</name>
    <dbReference type="NCBI Taxonomy" id="544730"/>
    <lineage>
        <taxon>Eukaryota</taxon>
        <taxon>Viridiplantae</taxon>
        <taxon>Streptophyta</taxon>
        <taxon>Embryophyta</taxon>
        <taxon>Tracheophyta</taxon>
        <taxon>Spermatophyta</taxon>
        <taxon>Magnoliopsida</taxon>
        <taxon>Liliopsida</taxon>
        <taxon>Poales</taxon>
        <taxon>Cyperaceae</taxon>
        <taxon>Cyperoideae</taxon>
        <taxon>Cariceae</taxon>
        <taxon>Carex</taxon>
        <taxon>Carex subgen. Euthyceras</taxon>
    </lineage>
</organism>
<dbReference type="SUPFAM" id="SSF101936">
    <property type="entry name" value="DNA-binding pseudobarrel domain"/>
    <property type="match status" value="1"/>
</dbReference>
<dbReference type="Proteomes" id="UP000623129">
    <property type="component" value="Unassembled WGS sequence"/>
</dbReference>
<evidence type="ECO:0000256" key="5">
    <source>
        <dbReference type="ARBA" id="ARBA00023242"/>
    </source>
</evidence>
<evidence type="ECO:0000256" key="2">
    <source>
        <dbReference type="ARBA" id="ARBA00023015"/>
    </source>
</evidence>
<dbReference type="CDD" id="cd10017">
    <property type="entry name" value="B3_DNA"/>
    <property type="match status" value="1"/>
</dbReference>
<evidence type="ECO:0000313" key="7">
    <source>
        <dbReference type="EMBL" id="KAF3326501.1"/>
    </source>
</evidence>
<dbReference type="PANTHER" id="PTHR31391:SF4">
    <property type="entry name" value="B3 DOMAIN-CONTAINING PROTEIN OS03G0184500"/>
    <property type="match status" value="1"/>
</dbReference>
<evidence type="ECO:0000256" key="3">
    <source>
        <dbReference type="ARBA" id="ARBA00023125"/>
    </source>
</evidence>
<keyword evidence="3" id="KW-0238">DNA-binding</keyword>
<keyword evidence="2" id="KW-0805">Transcription regulation</keyword>
<dbReference type="PANTHER" id="PTHR31391">
    <property type="entry name" value="B3 DOMAIN-CONTAINING PROTEIN OS11G0197600-RELATED"/>
    <property type="match status" value="1"/>
</dbReference>
<comment type="caution">
    <text evidence="7">The sequence shown here is derived from an EMBL/GenBank/DDBJ whole genome shotgun (WGS) entry which is preliminary data.</text>
</comment>
<keyword evidence="4" id="KW-0804">Transcription</keyword>
<proteinExistence type="predicted"/>
<evidence type="ECO:0000256" key="1">
    <source>
        <dbReference type="ARBA" id="ARBA00004123"/>
    </source>
</evidence>
<dbReference type="InterPro" id="IPR015300">
    <property type="entry name" value="DNA-bd_pseudobarrel_sf"/>
</dbReference>
<keyword evidence="5" id="KW-0539">Nucleus</keyword>
<dbReference type="OrthoDB" id="1909330at2759"/>
<dbReference type="GO" id="GO:0005634">
    <property type="term" value="C:nucleus"/>
    <property type="evidence" value="ECO:0007669"/>
    <property type="project" value="UniProtKB-SubCell"/>
</dbReference>
<comment type="subcellular location">
    <subcellularLocation>
        <location evidence="1">Nucleus</location>
    </subcellularLocation>
</comment>
<reference evidence="7" key="1">
    <citation type="submission" date="2020-01" db="EMBL/GenBank/DDBJ databases">
        <title>Genome sequence of Kobresia littledalei, the first chromosome-level genome in the family Cyperaceae.</title>
        <authorList>
            <person name="Qu G."/>
        </authorList>
    </citation>
    <scope>NUCLEOTIDE SEQUENCE</scope>
    <source>
        <strain evidence="7">C.B.Clarke</strain>
        <tissue evidence="7">Leaf</tissue>
    </source>
</reference>
<name>A0A833V6D4_9POAL</name>
<evidence type="ECO:0000313" key="8">
    <source>
        <dbReference type="Proteomes" id="UP000623129"/>
    </source>
</evidence>